<dbReference type="InParanoid" id="A0A1J7IXR3"/>
<protein>
    <submittedName>
        <fullName evidence="2">Uncharacterized protein</fullName>
    </submittedName>
</protein>
<sequence length="155" mass="16905">MEYAEDLPSTNSLKFDFLEYDLIIVDKATVFEQTMTPIALIVVLPLVAAGCRVRNAVDNLVNQLRRRQETGHARLGGVGTPQGLDVSGCSTSPPMGSISGIFLIRPQGHVPGASARGEEDATTRRKGLGPTRTKQLERLVGFTWHFREGSITMQP</sequence>
<feature type="region of interest" description="Disordered" evidence="1">
    <location>
        <begin position="110"/>
        <end position="129"/>
    </location>
</feature>
<evidence type="ECO:0000313" key="2">
    <source>
        <dbReference type="EMBL" id="OIW22392.1"/>
    </source>
</evidence>
<dbReference type="AlphaFoldDB" id="A0A1J7IXR3"/>
<evidence type="ECO:0000256" key="1">
    <source>
        <dbReference type="SAM" id="MobiDB-lite"/>
    </source>
</evidence>
<reference evidence="2 3" key="1">
    <citation type="submission" date="2016-10" db="EMBL/GenBank/DDBJ databases">
        <title>Draft genome sequence of Coniochaeta ligniaria NRRL30616, a lignocellulolytic fungus for bioabatement of inhibitors in plant biomass hydrolysates.</title>
        <authorList>
            <consortium name="DOE Joint Genome Institute"/>
            <person name="Jimenez D.J."/>
            <person name="Hector R.E."/>
            <person name="Riley R."/>
            <person name="Sun H."/>
            <person name="Grigoriev I.V."/>
            <person name="Van Elsas J.D."/>
            <person name="Nichols N.N."/>
        </authorList>
    </citation>
    <scope>NUCLEOTIDE SEQUENCE [LARGE SCALE GENOMIC DNA]</scope>
    <source>
        <strain evidence="2 3">NRRL 30616</strain>
    </source>
</reference>
<accession>A0A1J7IXR3</accession>
<proteinExistence type="predicted"/>
<organism evidence="2 3">
    <name type="scientific">Coniochaeta ligniaria NRRL 30616</name>
    <dbReference type="NCBI Taxonomy" id="1408157"/>
    <lineage>
        <taxon>Eukaryota</taxon>
        <taxon>Fungi</taxon>
        <taxon>Dikarya</taxon>
        <taxon>Ascomycota</taxon>
        <taxon>Pezizomycotina</taxon>
        <taxon>Sordariomycetes</taxon>
        <taxon>Sordariomycetidae</taxon>
        <taxon>Coniochaetales</taxon>
        <taxon>Coniochaetaceae</taxon>
        <taxon>Coniochaeta</taxon>
    </lineage>
</organism>
<dbReference type="Proteomes" id="UP000182658">
    <property type="component" value="Unassembled WGS sequence"/>
</dbReference>
<evidence type="ECO:0000313" key="3">
    <source>
        <dbReference type="Proteomes" id="UP000182658"/>
    </source>
</evidence>
<dbReference type="EMBL" id="KV875117">
    <property type="protein sequence ID" value="OIW22392.1"/>
    <property type="molecule type" value="Genomic_DNA"/>
</dbReference>
<gene>
    <name evidence="2" type="ORF">CONLIGDRAFT_650615</name>
</gene>
<keyword evidence="3" id="KW-1185">Reference proteome</keyword>
<name>A0A1J7IXR3_9PEZI</name>